<feature type="transmembrane region" description="Helical" evidence="8">
    <location>
        <begin position="157"/>
        <end position="179"/>
    </location>
</feature>
<organism evidence="10 11">
    <name type="scientific">Ampelomyces quisqualis</name>
    <name type="common">Powdery mildew agent</name>
    <dbReference type="NCBI Taxonomy" id="50730"/>
    <lineage>
        <taxon>Eukaryota</taxon>
        <taxon>Fungi</taxon>
        <taxon>Dikarya</taxon>
        <taxon>Ascomycota</taxon>
        <taxon>Pezizomycotina</taxon>
        <taxon>Dothideomycetes</taxon>
        <taxon>Pleosporomycetidae</taxon>
        <taxon>Pleosporales</taxon>
        <taxon>Pleosporineae</taxon>
        <taxon>Phaeosphaeriaceae</taxon>
        <taxon>Ampelomyces</taxon>
    </lineage>
</organism>
<evidence type="ECO:0000256" key="7">
    <source>
        <dbReference type="SAM" id="MobiDB-lite"/>
    </source>
</evidence>
<feature type="transmembrane region" description="Helical" evidence="8">
    <location>
        <begin position="217"/>
        <end position="239"/>
    </location>
</feature>
<gene>
    <name evidence="10" type="ORF">BDU57DRAFT_595036</name>
</gene>
<feature type="transmembrane region" description="Helical" evidence="8">
    <location>
        <begin position="456"/>
        <end position="476"/>
    </location>
</feature>
<dbReference type="InterPro" id="IPR003663">
    <property type="entry name" value="Sugar/inositol_transpt"/>
</dbReference>
<dbReference type="GO" id="GO:0016020">
    <property type="term" value="C:membrane"/>
    <property type="evidence" value="ECO:0007669"/>
    <property type="project" value="UniProtKB-SubCell"/>
</dbReference>
<dbReference type="Proteomes" id="UP000800096">
    <property type="component" value="Unassembled WGS sequence"/>
</dbReference>
<feature type="transmembrane region" description="Helical" evidence="8">
    <location>
        <begin position="251"/>
        <end position="273"/>
    </location>
</feature>
<dbReference type="InterPro" id="IPR005829">
    <property type="entry name" value="Sugar_transporter_CS"/>
</dbReference>
<feature type="transmembrane region" description="Helical" evidence="8">
    <location>
        <begin position="191"/>
        <end position="210"/>
    </location>
</feature>
<evidence type="ECO:0000256" key="1">
    <source>
        <dbReference type="ARBA" id="ARBA00004141"/>
    </source>
</evidence>
<dbReference type="InterPro" id="IPR020846">
    <property type="entry name" value="MFS_dom"/>
</dbReference>
<reference evidence="10" key="1">
    <citation type="journal article" date="2020" name="Stud. Mycol.">
        <title>101 Dothideomycetes genomes: a test case for predicting lifestyles and emergence of pathogens.</title>
        <authorList>
            <person name="Haridas S."/>
            <person name="Albert R."/>
            <person name="Binder M."/>
            <person name="Bloem J."/>
            <person name="Labutti K."/>
            <person name="Salamov A."/>
            <person name="Andreopoulos B."/>
            <person name="Baker S."/>
            <person name="Barry K."/>
            <person name="Bills G."/>
            <person name="Bluhm B."/>
            <person name="Cannon C."/>
            <person name="Castanera R."/>
            <person name="Culley D."/>
            <person name="Daum C."/>
            <person name="Ezra D."/>
            <person name="Gonzalez J."/>
            <person name="Henrissat B."/>
            <person name="Kuo A."/>
            <person name="Liang C."/>
            <person name="Lipzen A."/>
            <person name="Lutzoni F."/>
            <person name="Magnuson J."/>
            <person name="Mondo S."/>
            <person name="Nolan M."/>
            <person name="Ohm R."/>
            <person name="Pangilinan J."/>
            <person name="Park H.-J."/>
            <person name="Ramirez L."/>
            <person name="Alfaro M."/>
            <person name="Sun H."/>
            <person name="Tritt A."/>
            <person name="Yoshinaga Y."/>
            <person name="Zwiers L.-H."/>
            <person name="Turgeon B."/>
            <person name="Goodwin S."/>
            <person name="Spatafora J."/>
            <person name="Crous P."/>
            <person name="Grigoriev I."/>
        </authorList>
    </citation>
    <scope>NUCLEOTIDE SEQUENCE</scope>
    <source>
        <strain evidence="10">HMLAC05119</strain>
    </source>
</reference>
<dbReference type="InterPro" id="IPR005828">
    <property type="entry name" value="MFS_sugar_transport-like"/>
</dbReference>
<evidence type="ECO:0000256" key="8">
    <source>
        <dbReference type="SAM" id="Phobius"/>
    </source>
</evidence>
<name>A0A6A5QL44_AMPQU</name>
<feature type="transmembrane region" description="Helical" evidence="8">
    <location>
        <begin position="585"/>
        <end position="602"/>
    </location>
</feature>
<dbReference type="OrthoDB" id="6339427at2759"/>
<feature type="non-terminal residue" evidence="10">
    <location>
        <position position="643"/>
    </location>
</feature>
<dbReference type="InterPro" id="IPR036259">
    <property type="entry name" value="MFS_trans_sf"/>
</dbReference>
<evidence type="ECO:0000256" key="5">
    <source>
        <dbReference type="ARBA" id="ARBA00022989"/>
    </source>
</evidence>
<proteinExistence type="inferred from homology"/>
<dbReference type="GO" id="GO:0022857">
    <property type="term" value="F:transmembrane transporter activity"/>
    <property type="evidence" value="ECO:0007669"/>
    <property type="project" value="InterPro"/>
</dbReference>
<evidence type="ECO:0000256" key="4">
    <source>
        <dbReference type="ARBA" id="ARBA00022692"/>
    </source>
</evidence>
<dbReference type="PROSITE" id="PS50850">
    <property type="entry name" value="MFS"/>
    <property type="match status" value="1"/>
</dbReference>
<dbReference type="SUPFAM" id="SSF103473">
    <property type="entry name" value="MFS general substrate transporter"/>
    <property type="match status" value="1"/>
</dbReference>
<keyword evidence="11" id="KW-1185">Reference proteome</keyword>
<dbReference type="Gene3D" id="1.20.1250.20">
    <property type="entry name" value="MFS general substrate transporter like domains"/>
    <property type="match status" value="1"/>
</dbReference>
<feature type="domain" description="Major facilitator superfamily (MFS) profile" evidence="9">
    <location>
        <begin position="118"/>
        <end position="605"/>
    </location>
</feature>
<comment type="subcellular location">
    <subcellularLocation>
        <location evidence="1">Membrane</location>
        <topology evidence="1">Multi-pass membrane protein</topology>
    </subcellularLocation>
</comment>
<evidence type="ECO:0000256" key="3">
    <source>
        <dbReference type="ARBA" id="ARBA00022448"/>
    </source>
</evidence>
<keyword evidence="3" id="KW-0813">Transport</keyword>
<dbReference type="EMBL" id="ML979135">
    <property type="protein sequence ID" value="KAF1916315.1"/>
    <property type="molecule type" value="Genomic_DNA"/>
</dbReference>
<keyword evidence="4 8" id="KW-0812">Transmembrane</keyword>
<protein>
    <submittedName>
        <fullName evidence="10">Galactose-proton symport</fullName>
    </submittedName>
</protein>
<dbReference type="PANTHER" id="PTHR48020:SF40">
    <property type="entry name" value="MAJOR FACILITATOR SUPERFAMILY (MFS) PROFILE DOMAIN-CONTAINING PROTEIN"/>
    <property type="match status" value="1"/>
</dbReference>
<dbReference type="InterPro" id="IPR050814">
    <property type="entry name" value="Myo-inositol_Transporter"/>
</dbReference>
<feature type="transmembrane region" description="Helical" evidence="8">
    <location>
        <begin position="483"/>
        <end position="506"/>
    </location>
</feature>
<evidence type="ECO:0000313" key="10">
    <source>
        <dbReference type="EMBL" id="KAF1916315.1"/>
    </source>
</evidence>
<dbReference type="PANTHER" id="PTHR48020">
    <property type="entry name" value="PROTON MYO-INOSITOL COTRANSPORTER"/>
    <property type="match status" value="1"/>
</dbReference>
<dbReference type="AlphaFoldDB" id="A0A6A5QL44"/>
<keyword evidence="5 8" id="KW-1133">Transmembrane helix</keyword>
<evidence type="ECO:0000259" key="9">
    <source>
        <dbReference type="PROSITE" id="PS50850"/>
    </source>
</evidence>
<evidence type="ECO:0000256" key="2">
    <source>
        <dbReference type="ARBA" id="ARBA00010992"/>
    </source>
</evidence>
<sequence>MAEIHDDEAKDQSAASSIHQRFRSRDTGYGHLRFDDINIDNPLRGIDLKPAVEHFAKTNNLEDLTDVLLRGAYVAEDPDNYTKVEGLTPKDLAALKREYEEKNPFRILAKLPKQLRTIIITCSMAAMTQGWDQVCISAANQYWPPDLGLNLDRQRDVWLFGFINACTFLFASLIGAWFSDPLNEYLSGRRPAIFVAGLFSFFPAIGSGACRNWQQLLICRILLGIGLGCKAAVVPVYAAETAPTNIRGGVLINWNLCVATGGVIGSSFNLALFDILRSNEVTWRLQLSVAALPAIPMLFLIYVCPESPRFLIKRGKWRAAYESLIALTETEVQAARELYVIHIQTELTRIKWYGGDDKQEYVNKLFSPELDSTATSNNFKAPKFLLNQHVGTYLKRLANLFTIPRIRRATTASAVVMISQQLCGINIMSFYSGTILPAPDRHDPESVRNSNRNALWIGWGVYFIAAVMAIPAFMTIDKWGRRTLCLLTTPGLGLCMFAAGFCFTLEAGSTPYLATLFFFIFLFSALYPPGLGVVPYTYSAEVFPTVNREAGMSLAVFVNLFGGGILSLFVPFLQHSLGSLGLFELFAGLNLLAFILMFFFLYETKQERLERLDAIFDVKCTDHFRYQTRHVLPWFFRKVFRRA</sequence>
<evidence type="ECO:0000256" key="6">
    <source>
        <dbReference type="ARBA" id="ARBA00023136"/>
    </source>
</evidence>
<dbReference type="GO" id="GO:0015798">
    <property type="term" value="P:myo-inositol transport"/>
    <property type="evidence" value="ECO:0007669"/>
    <property type="project" value="UniProtKB-ARBA"/>
</dbReference>
<dbReference type="Pfam" id="PF00083">
    <property type="entry name" value="Sugar_tr"/>
    <property type="match status" value="1"/>
</dbReference>
<evidence type="ECO:0000313" key="11">
    <source>
        <dbReference type="Proteomes" id="UP000800096"/>
    </source>
</evidence>
<dbReference type="PRINTS" id="PR00171">
    <property type="entry name" value="SUGRTRNSPORT"/>
</dbReference>
<accession>A0A6A5QL44</accession>
<feature type="transmembrane region" description="Helical" evidence="8">
    <location>
        <begin position="512"/>
        <end position="538"/>
    </location>
</feature>
<dbReference type="PROSITE" id="PS00216">
    <property type="entry name" value="SUGAR_TRANSPORT_1"/>
    <property type="match status" value="1"/>
</dbReference>
<dbReference type="PROSITE" id="PS00217">
    <property type="entry name" value="SUGAR_TRANSPORT_2"/>
    <property type="match status" value="1"/>
</dbReference>
<feature type="transmembrane region" description="Helical" evidence="8">
    <location>
        <begin position="550"/>
        <end position="573"/>
    </location>
</feature>
<dbReference type="GO" id="GO:0015791">
    <property type="term" value="P:polyol transmembrane transport"/>
    <property type="evidence" value="ECO:0007669"/>
    <property type="project" value="UniProtKB-ARBA"/>
</dbReference>
<comment type="similarity">
    <text evidence="2">Belongs to the major facilitator superfamily. Sugar transporter (TC 2.A.1.1) family.</text>
</comment>
<keyword evidence="6 8" id="KW-0472">Membrane</keyword>
<feature type="region of interest" description="Disordered" evidence="7">
    <location>
        <begin position="1"/>
        <end position="21"/>
    </location>
</feature>